<evidence type="ECO:0000259" key="1">
    <source>
        <dbReference type="Pfam" id="PF00155"/>
    </source>
</evidence>
<dbReference type="AlphaFoldDB" id="A0A8J4R8Q0"/>
<keyword evidence="3" id="KW-1185">Reference proteome</keyword>
<accession>A0A8J4R8Q0</accession>
<dbReference type="OrthoDB" id="691673at2759"/>
<dbReference type="Pfam" id="PF00155">
    <property type="entry name" value="Aminotran_1_2"/>
    <property type="match status" value="1"/>
</dbReference>
<dbReference type="Proteomes" id="UP000737018">
    <property type="component" value="Unassembled WGS sequence"/>
</dbReference>
<name>A0A8J4R8Q0_9ROSI</name>
<evidence type="ECO:0000313" key="2">
    <source>
        <dbReference type="EMBL" id="KAF3965718.1"/>
    </source>
</evidence>
<proteinExistence type="predicted"/>
<dbReference type="InterPro" id="IPR015422">
    <property type="entry name" value="PyrdxlP-dep_Trfase_small"/>
</dbReference>
<dbReference type="SUPFAM" id="SSF53383">
    <property type="entry name" value="PLP-dependent transferases"/>
    <property type="match status" value="1"/>
</dbReference>
<sequence>MATGNGHGENSPYFDGWKAHEANPFHPTDNPHGVIQMGLAENQSFFWIWLKSWVMKNPEASICTPEGVTDFRDIAIYQDYHGLPKFRYAVANFMRESKRK</sequence>
<protein>
    <recommendedName>
        <fullName evidence="1">Aminotransferase class I/classII large domain-containing protein</fullName>
    </recommendedName>
</protein>
<dbReference type="InterPro" id="IPR015424">
    <property type="entry name" value="PyrdxlP-dep_Trfase"/>
</dbReference>
<dbReference type="EMBL" id="JRKL02001149">
    <property type="protein sequence ID" value="KAF3965718.1"/>
    <property type="molecule type" value="Genomic_DNA"/>
</dbReference>
<gene>
    <name evidence="2" type="ORF">CMV_010126</name>
</gene>
<dbReference type="GO" id="GO:0030170">
    <property type="term" value="F:pyridoxal phosphate binding"/>
    <property type="evidence" value="ECO:0007669"/>
    <property type="project" value="InterPro"/>
</dbReference>
<feature type="domain" description="Aminotransferase class I/classII large" evidence="1">
    <location>
        <begin position="36"/>
        <end position="96"/>
    </location>
</feature>
<reference evidence="2" key="1">
    <citation type="submission" date="2020-03" db="EMBL/GenBank/DDBJ databases">
        <title>Castanea mollissima Vanexum genome sequencing.</title>
        <authorList>
            <person name="Staton M."/>
        </authorList>
    </citation>
    <scope>NUCLEOTIDE SEQUENCE</scope>
    <source>
        <tissue evidence="2">Leaf</tissue>
    </source>
</reference>
<dbReference type="InterPro" id="IPR004839">
    <property type="entry name" value="Aminotransferase_I/II_large"/>
</dbReference>
<comment type="caution">
    <text evidence="2">The sequence shown here is derived from an EMBL/GenBank/DDBJ whole genome shotgun (WGS) entry which is preliminary data.</text>
</comment>
<evidence type="ECO:0000313" key="3">
    <source>
        <dbReference type="Proteomes" id="UP000737018"/>
    </source>
</evidence>
<dbReference type="Gene3D" id="3.90.1150.10">
    <property type="entry name" value="Aspartate Aminotransferase, domain 1"/>
    <property type="match status" value="1"/>
</dbReference>
<organism evidence="2 3">
    <name type="scientific">Castanea mollissima</name>
    <name type="common">Chinese chestnut</name>
    <dbReference type="NCBI Taxonomy" id="60419"/>
    <lineage>
        <taxon>Eukaryota</taxon>
        <taxon>Viridiplantae</taxon>
        <taxon>Streptophyta</taxon>
        <taxon>Embryophyta</taxon>
        <taxon>Tracheophyta</taxon>
        <taxon>Spermatophyta</taxon>
        <taxon>Magnoliopsida</taxon>
        <taxon>eudicotyledons</taxon>
        <taxon>Gunneridae</taxon>
        <taxon>Pentapetalae</taxon>
        <taxon>rosids</taxon>
        <taxon>fabids</taxon>
        <taxon>Fagales</taxon>
        <taxon>Fagaceae</taxon>
        <taxon>Castanea</taxon>
    </lineage>
</organism>